<dbReference type="Proteomes" id="UP000011086">
    <property type="component" value="Unassembled WGS sequence"/>
</dbReference>
<feature type="compositionally biased region" description="Basic and acidic residues" evidence="1">
    <location>
        <begin position="14"/>
        <end position="28"/>
    </location>
</feature>
<dbReference type="AlphaFoldDB" id="A0AA97PI62"/>
<reference evidence="2" key="1">
    <citation type="journal article" date="2012" name="PLoS Genet.">
        <title>Comparative analysis of the genomes of two field isolates of the rice blast fungus Magnaporthe oryzae.</title>
        <authorList>
            <person name="Xue M."/>
            <person name="Yang J."/>
            <person name="Li Z."/>
            <person name="Hu S."/>
            <person name="Yao N."/>
            <person name="Dean R.A."/>
            <person name="Zhao W."/>
            <person name="Shen M."/>
            <person name="Zhang H."/>
            <person name="Li C."/>
            <person name="Liu L."/>
            <person name="Cao L."/>
            <person name="Xu X."/>
            <person name="Xing Y."/>
            <person name="Hsiang T."/>
            <person name="Zhang Z."/>
            <person name="Xu J.R."/>
            <person name="Peng Y.L."/>
        </authorList>
    </citation>
    <scope>NUCLEOTIDE SEQUENCE</scope>
    <source>
        <strain evidence="2">Y34</strain>
    </source>
</reference>
<gene>
    <name evidence="2" type="ORF">OOU_Y34scaffold00703g5</name>
</gene>
<feature type="compositionally biased region" description="Polar residues" evidence="1">
    <location>
        <begin position="1"/>
        <end position="13"/>
    </location>
</feature>
<protein>
    <submittedName>
        <fullName evidence="2">Uncharacterized protein</fullName>
    </submittedName>
</protein>
<sequence length="54" mass="6188">MDSIQNNREQAGNQEERRDGGCGHGEVEKEYRPAKVELWALMGEHGMYQLLVRA</sequence>
<organism evidence="2">
    <name type="scientific">Pyricularia oryzae (strain Y34)</name>
    <name type="common">Rice blast fungus</name>
    <name type="synonym">Magnaporthe oryzae</name>
    <dbReference type="NCBI Taxonomy" id="1143189"/>
    <lineage>
        <taxon>Eukaryota</taxon>
        <taxon>Fungi</taxon>
        <taxon>Dikarya</taxon>
        <taxon>Ascomycota</taxon>
        <taxon>Pezizomycotina</taxon>
        <taxon>Sordariomycetes</taxon>
        <taxon>Sordariomycetidae</taxon>
        <taxon>Magnaporthales</taxon>
        <taxon>Pyriculariaceae</taxon>
        <taxon>Pyricularia</taxon>
    </lineage>
</organism>
<name>A0AA97PI62_PYRO3</name>
<evidence type="ECO:0000256" key="1">
    <source>
        <dbReference type="SAM" id="MobiDB-lite"/>
    </source>
</evidence>
<feature type="region of interest" description="Disordered" evidence="1">
    <location>
        <begin position="1"/>
        <end position="28"/>
    </location>
</feature>
<accession>A0AA97PI62</accession>
<evidence type="ECO:0000313" key="2">
    <source>
        <dbReference type="EMBL" id="ELQ35551.1"/>
    </source>
</evidence>
<proteinExistence type="predicted"/>
<dbReference type="EMBL" id="JH793316">
    <property type="protein sequence ID" value="ELQ35551.1"/>
    <property type="molecule type" value="Genomic_DNA"/>
</dbReference>